<dbReference type="CDD" id="cd23340">
    <property type="entry name" value="beta-trefoil_FSCN_ACP-like"/>
    <property type="match status" value="1"/>
</dbReference>
<feature type="domain" description="DUF569" evidence="3">
    <location>
        <begin position="192"/>
        <end position="271"/>
    </location>
</feature>
<dbReference type="InterPro" id="IPR007679">
    <property type="entry name" value="DUF569"/>
</dbReference>
<dbReference type="AlphaFoldDB" id="A0A835FAV0"/>
<evidence type="ECO:0000256" key="1">
    <source>
        <dbReference type="SAM" id="Phobius"/>
    </source>
</evidence>
<dbReference type="Pfam" id="PF22932">
    <property type="entry name" value="Ubiq_DUF_assoc"/>
    <property type="match status" value="1"/>
</dbReference>
<dbReference type="PANTHER" id="PTHR31205:SF3">
    <property type="entry name" value="OS06G0161100 PROTEIN"/>
    <property type="match status" value="1"/>
</dbReference>
<keyword evidence="1" id="KW-1133">Transmembrane helix</keyword>
<evidence type="ECO:0000313" key="5">
    <source>
        <dbReference type="Proteomes" id="UP000636709"/>
    </source>
</evidence>
<dbReference type="InterPro" id="IPR054726">
    <property type="entry name" value="Ubiq_DUF569-assoc"/>
</dbReference>
<gene>
    <name evidence="4" type="ORF">HU200_015499</name>
</gene>
<proteinExistence type="predicted"/>
<protein>
    <recommendedName>
        <fullName evidence="6">DUF569 domain-containing protein</fullName>
    </recommendedName>
</protein>
<dbReference type="SUPFAM" id="SSF50405">
    <property type="entry name" value="Actin-crosslinking proteins"/>
    <property type="match status" value="1"/>
</dbReference>
<dbReference type="OrthoDB" id="617902at2759"/>
<evidence type="ECO:0000313" key="4">
    <source>
        <dbReference type="EMBL" id="KAF8733127.1"/>
    </source>
</evidence>
<comment type="caution">
    <text evidence="4">The sequence shown here is derived from an EMBL/GenBank/DDBJ whole genome shotgun (WGS) entry which is preliminary data.</text>
</comment>
<sequence length="319" mass="35847">MDLFHDRSHVWLWSRVRGGYLHADEDGVGVSLRARRASMNAAWQVHLVPGEDGVTYLLLHSAAYGRYLARTTAEAPPGHRGNAADLRLYTTPEQQDVLWVAVRNGNHVRLRHVYNGLLRANGRYRRWLNGVSVDNDANTQSTMTHWTVEVIPPRDEPPALLLPAPYALGRTGYEGLNILPHCNLQQHPEESRRIIVYVQADDLVNFDPNATRTCYFYGRSVANLRSTLANHLNEDCVDNITTCARAGFQGRLTPLMVDLPRNQEPMFIVLFTTGSPGEKFCSFLSTMFTLVICLLSSAAVLVLLLWSCGTQMLMRSRGM</sequence>
<evidence type="ECO:0008006" key="6">
    <source>
        <dbReference type="Google" id="ProtNLM"/>
    </source>
</evidence>
<dbReference type="Pfam" id="PF04601">
    <property type="entry name" value="DUF569"/>
    <property type="match status" value="1"/>
</dbReference>
<evidence type="ECO:0000259" key="3">
    <source>
        <dbReference type="Pfam" id="PF22932"/>
    </source>
</evidence>
<keyword evidence="5" id="KW-1185">Reference proteome</keyword>
<dbReference type="InterPro" id="IPR008999">
    <property type="entry name" value="Actin-crosslinking"/>
</dbReference>
<dbReference type="EMBL" id="JACEFO010001603">
    <property type="protein sequence ID" value="KAF8733127.1"/>
    <property type="molecule type" value="Genomic_DNA"/>
</dbReference>
<keyword evidence="1" id="KW-0812">Transmembrane</keyword>
<feature type="transmembrane region" description="Helical" evidence="1">
    <location>
        <begin position="283"/>
        <end position="306"/>
    </location>
</feature>
<dbReference type="PANTHER" id="PTHR31205">
    <property type="entry name" value="ACTIN CROSS-LINKING PROTEIN (DUF569)"/>
    <property type="match status" value="1"/>
</dbReference>
<accession>A0A835FAV0</accession>
<feature type="domain" description="DUF569" evidence="2">
    <location>
        <begin position="1"/>
        <end position="146"/>
    </location>
</feature>
<dbReference type="Proteomes" id="UP000636709">
    <property type="component" value="Unassembled WGS sequence"/>
</dbReference>
<organism evidence="4 5">
    <name type="scientific">Digitaria exilis</name>
    <dbReference type="NCBI Taxonomy" id="1010633"/>
    <lineage>
        <taxon>Eukaryota</taxon>
        <taxon>Viridiplantae</taxon>
        <taxon>Streptophyta</taxon>
        <taxon>Embryophyta</taxon>
        <taxon>Tracheophyta</taxon>
        <taxon>Spermatophyta</taxon>
        <taxon>Magnoliopsida</taxon>
        <taxon>Liliopsida</taxon>
        <taxon>Poales</taxon>
        <taxon>Poaceae</taxon>
        <taxon>PACMAD clade</taxon>
        <taxon>Panicoideae</taxon>
        <taxon>Panicodae</taxon>
        <taxon>Paniceae</taxon>
        <taxon>Anthephorinae</taxon>
        <taxon>Digitaria</taxon>
    </lineage>
</organism>
<reference evidence="4" key="1">
    <citation type="submission" date="2020-07" db="EMBL/GenBank/DDBJ databases">
        <title>Genome sequence and genetic diversity analysis of an under-domesticated orphan crop, white fonio (Digitaria exilis).</title>
        <authorList>
            <person name="Bennetzen J.L."/>
            <person name="Chen S."/>
            <person name="Ma X."/>
            <person name="Wang X."/>
            <person name="Yssel A.E.J."/>
            <person name="Chaluvadi S.R."/>
            <person name="Johnson M."/>
            <person name="Gangashetty P."/>
            <person name="Hamidou F."/>
            <person name="Sanogo M.D."/>
            <person name="Zwaenepoel A."/>
            <person name="Wallace J."/>
            <person name="Van De Peer Y."/>
            <person name="Van Deynze A."/>
        </authorList>
    </citation>
    <scope>NUCLEOTIDE SEQUENCE</scope>
    <source>
        <tissue evidence="4">Leaves</tissue>
    </source>
</reference>
<name>A0A835FAV0_9POAL</name>
<keyword evidence="1" id="KW-0472">Membrane</keyword>
<evidence type="ECO:0000259" key="2">
    <source>
        <dbReference type="Pfam" id="PF04601"/>
    </source>
</evidence>